<dbReference type="EMBL" id="BMAU01021406">
    <property type="protein sequence ID" value="GFY33002.1"/>
    <property type="molecule type" value="Genomic_DNA"/>
</dbReference>
<accession>A0A8X7BJS8</accession>
<reference evidence="2" key="1">
    <citation type="submission" date="2020-08" db="EMBL/GenBank/DDBJ databases">
        <title>Multicomponent nature underlies the extraordinary mechanical properties of spider dragline silk.</title>
        <authorList>
            <person name="Kono N."/>
            <person name="Nakamura H."/>
            <person name="Mori M."/>
            <person name="Yoshida Y."/>
            <person name="Ohtoshi R."/>
            <person name="Malay A.D."/>
            <person name="Moran D.A.P."/>
            <person name="Tomita M."/>
            <person name="Numata K."/>
            <person name="Arakawa K."/>
        </authorList>
    </citation>
    <scope>NUCLEOTIDE SEQUENCE</scope>
</reference>
<name>A0A8X7BJS8_TRICX</name>
<sequence>MLHFNIPLSLAAEKTIRMTLMNHAGTSQALSQELGSFTRQQVSARTKLLGAVDTRRYPHAENRVWSDQEDHEESGSKDCAASTCGPHSDSFNDTAHVGVAIVPQTICRHLAEADLKSKRPFRALPLTPEHRQLRLQ</sequence>
<organism evidence="2 3">
    <name type="scientific">Trichonephila clavipes</name>
    <name type="common">Golden silk orbweaver</name>
    <name type="synonym">Nephila clavipes</name>
    <dbReference type="NCBI Taxonomy" id="2585209"/>
    <lineage>
        <taxon>Eukaryota</taxon>
        <taxon>Metazoa</taxon>
        <taxon>Ecdysozoa</taxon>
        <taxon>Arthropoda</taxon>
        <taxon>Chelicerata</taxon>
        <taxon>Arachnida</taxon>
        <taxon>Araneae</taxon>
        <taxon>Araneomorphae</taxon>
        <taxon>Entelegynae</taxon>
        <taxon>Araneoidea</taxon>
        <taxon>Nephilidae</taxon>
        <taxon>Trichonephila</taxon>
    </lineage>
</organism>
<evidence type="ECO:0000313" key="2">
    <source>
        <dbReference type="EMBL" id="GFY33002.1"/>
    </source>
</evidence>
<feature type="region of interest" description="Disordered" evidence="1">
    <location>
        <begin position="60"/>
        <end position="85"/>
    </location>
</feature>
<gene>
    <name evidence="2" type="ORF">TNCV_2877511</name>
</gene>
<evidence type="ECO:0000313" key="3">
    <source>
        <dbReference type="Proteomes" id="UP000887159"/>
    </source>
</evidence>
<dbReference type="AlphaFoldDB" id="A0A8X7BJS8"/>
<comment type="caution">
    <text evidence="2">The sequence shown here is derived from an EMBL/GenBank/DDBJ whole genome shotgun (WGS) entry which is preliminary data.</text>
</comment>
<feature type="compositionally biased region" description="Basic and acidic residues" evidence="1">
    <location>
        <begin position="60"/>
        <end position="76"/>
    </location>
</feature>
<dbReference type="Proteomes" id="UP000887159">
    <property type="component" value="Unassembled WGS sequence"/>
</dbReference>
<evidence type="ECO:0000256" key="1">
    <source>
        <dbReference type="SAM" id="MobiDB-lite"/>
    </source>
</evidence>
<keyword evidence="3" id="KW-1185">Reference proteome</keyword>
<protein>
    <submittedName>
        <fullName evidence="2">Uncharacterized protein</fullName>
    </submittedName>
</protein>
<proteinExistence type="predicted"/>